<evidence type="ECO:0000313" key="3">
    <source>
        <dbReference type="Proteomes" id="UP000361836"/>
    </source>
</evidence>
<feature type="region of interest" description="Disordered" evidence="1">
    <location>
        <begin position="1"/>
        <end position="24"/>
    </location>
</feature>
<dbReference type="EMBL" id="CABWIE010000007">
    <property type="protein sequence ID" value="VWL90729.1"/>
    <property type="molecule type" value="Genomic_DNA"/>
</dbReference>
<organism evidence="2 3">
    <name type="scientific">Collinsella aerofaciens</name>
    <dbReference type="NCBI Taxonomy" id="74426"/>
    <lineage>
        <taxon>Bacteria</taxon>
        <taxon>Bacillati</taxon>
        <taxon>Actinomycetota</taxon>
        <taxon>Coriobacteriia</taxon>
        <taxon>Coriobacteriales</taxon>
        <taxon>Coriobacteriaceae</taxon>
        <taxon>Collinsella</taxon>
    </lineage>
</organism>
<accession>A0A5K1IRL9</accession>
<evidence type="ECO:0000256" key="1">
    <source>
        <dbReference type="SAM" id="MobiDB-lite"/>
    </source>
</evidence>
<protein>
    <submittedName>
        <fullName evidence="2">Uncharacterized protein</fullName>
    </submittedName>
</protein>
<dbReference type="Proteomes" id="UP000361836">
    <property type="component" value="Unassembled WGS sequence"/>
</dbReference>
<name>A0A5K1IRL9_9ACTN</name>
<feature type="compositionally biased region" description="Basic and acidic residues" evidence="1">
    <location>
        <begin position="1"/>
        <end position="16"/>
    </location>
</feature>
<sequence length="39" mass="4323">MHRDASRSESQSRHAGSDAGRTRACYNAYIRDENTVPVG</sequence>
<dbReference type="AlphaFoldDB" id="A0A5K1IRL9"/>
<proteinExistence type="predicted"/>
<reference evidence="2 3" key="1">
    <citation type="submission" date="2019-10" db="EMBL/GenBank/DDBJ databases">
        <authorList>
            <person name="Wolf R A."/>
        </authorList>
    </citation>
    <scope>NUCLEOTIDE SEQUENCE [LARGE SCALE GENOMIC DNA]</scope>
    <source>
        <strain evidence="2">Collinsella_aerofaciens_MC2</strain>
    </source>
</reference>
<evidence type="ECO:0000313" key="2">
    <source>
        <dbReference type="EMBL" id="VWL90729.1"/>
    </source>
</evidence>
<gene>
    <name evidence="2" type="ORF">KCJAJFAP_02296</name>
</gene>
<keyword evidence="3" id="KW-1185">Reference proteome</keyword>